<gene>
    <name evidence="13" type="ORF">CCACVL1_17681</name>
</gene>
<dbReference type="EMBL" id="AWWV01011409">
    <property type="protein sequence ID" value="OMO72607.1"/>
    <property type="molecule type" value="Genomic_DNA"/>
</dbReference>
<dbReference type="GO" id="GO:0007623">
    <property type="term" value="P:circadian rhythm"/>
    <property type="evidence" value="ECO:0007669"/>
    <property type="project" value="EnsemblPlants"/>
</dbReference>
<dbReference type="GO" id="GO:0000160">
    <property type="term" value="P:phosphorelay signal transduction system"/>
    <property type="evidence" value="ECO:0007669"/>
    <property type="project" value="UniProtKB-KW"/>
</dbReference>
<dbReference type="SMART" id="SM00448">
    <property type="entry name" value="REC"/>
    <property type="match status" value="1"/>
</dbReference>
<sequence length="788" mass="85443">MNINSNGDRGLRELNHRRSDGNKITTNGVVAEEHVTLEGDELKVDEIAQNVKDACVGAVQAPAVLEMPQQQSQNAMVCWERFLHLRSLKVLLVENDDSTRHVVTALLRNCSYEVIEAANGLQAWKILEDLTQHIDLVLTEVVMPCLSGIGLLHKIMTHKTRKNVPVIMMSSHDSMGLVFKCLSKGAVDFLVKPIRKNELKNLWQHVWRRCHSSSGSGSESGTQTQKSVKSKSVEKSDNNSGSNDEDDNASIGLNVGDGSDDGSGTQSSWTKQAVEVDSPRPVSPWNRVAECPDSTCAQVIHSHAELSGNKWVPVTAARECQERDEQADNVAMGKDLDIGMPRNVDIQVDRPVEVPIKTVGTNQVNLLEMGSTKFNEQMDKRQLDLNCESPSSKVKSEAANQTGITSKTSDLQKESAEYEASNRLSKISDNNDKAINDPKELASIELGLKRLRGVKDTGIAVRDERNVLRRSDSSAFSRYNTASNASKVPIKTGNSSALDINSEVTRKGSVCDARSHLINDPPNQCSNVGSNNIDMGSTTNNVFAKPAVLKNKSAASSSVRSSHPSSTFQPIKIDLLSASQKVALDNADDVNTTAVLAQPSGTHKELQMQHLPNHYDHHHHIAHGMQQQQQPPEHDDSSLKRMAADAPHCGSSNVLGGPIEGNAGNYSVNGSVSGSNHGSNGANGSSTAVNNVGTNMESDNGIAGKSGSGDASGSGSGSGSRADQSKSAHREAALTKFRQKRKERCFRKKVRYQSRKRLAEQRPRIRGQFVRQAVNNKDPASEGNSCDK</sequence>
<dbReference type="InterPro" id="IPR011006">
    <property type="entry name" value="CheY-like_superfamily"/>
</dbReference>
<keyword evidence="4" id="KW-0805">Transcription regulation</keyword>
<feature type="region of interest" description="Disordered" evidence="10">
    <location>
        <begin position="212"/>
        <end position="284"/>
    </location>
</feature>
<dbReference type="Gramene" id="OMO72607">
    <property type="protein sequence ID" value="OMO72607"/>
    <property type="gene ID" value="CCACVL1_17681"/>
</dbReference>
<dbReference type="SUPFAM" id="SSF52172">
    <property type="entry name" value="CheY-like"/>
    <property type="match status" value="1"/>
</dbReference>
<evidence type="ECO:0000256" key="6">
    <source>
        <dbReference type="ARBA" id="ARBA00023163"/>
    </source>
</evidence>
<dbReference type="STRING" id="210143.A0A1R3HQB1"/>
<keyword evidence="5" id="KW-0090">Biological rhythms</keyword>
<name>A0A1R3HQB1_COCAP</name>
<evidence type="ECO:0000256" key="9">
    <source>
        <dbReference type="PROSITE-ProRule" id="PRU00357"/>
    </source>
</evidence>
<dbReference type="PANTHER" id="PTHR43874:SF125">
    <property type="entry name" value="TWO-COMPONENT RESPONSE REGULATOR-LIKE APRR7"/>
    <property type="match status" value="1"/>
</dbReference>
<evidence type="ECO:0000256" key="4">
    <source>
        <dbReference type="ARBA" id="ARBA00023015"/>
    </source>
</evidence>
<dbReference type="GO" id="GO:0045892">
    <property type="term" value="P:negative regulation of DNA-templated transcription"/>
    <property type="evidence" value="ECO:0007669"/>
    <property type="project" value="EnsemblPlants"/>
</dbReference>
<organism evidence="13 14">
    <name type="scientific">Corchorus capsularis</name>
    <name type="common">Jute</name>
    <dbReference type="NCBI Taxonomy" id="210143"/>
    <lineage>
        <taxon>Eukaryota</taxon>
        <taxon>Viridiplantae</taxon>
        <taxon>Streptophyta</taxon>
        <taxon>Embryophyta</taxon>
        <taxon>Tracheophyta</taxon>
        <taxon>Spermatophyta</taxon>
        <taxon>Magnoliopsida</taxon>
        <taxon>eudicotyledons</taxon>
        <taxon>Gunneridae</taxon>
        <taxon>Pentapetalae</taxon>
        <taxon>rosids</taxon>
        <taxon>malvids</taxon>
        <taxon>Malvales</taxon>
        <taxon>Malvaceae</taxon>
        <taxon>Grewioideae</taxon>
        <taxon>Apeibeae</taxon>
        <taxon>Corchorus</taxon>
    </lineage>
</organism>
<feature type="region of interest" description="Disordered" evidence="10">
    <location>
        <begin position="1"/>
        <end position="23"/>
    </location>
</feature>
<dbReference type="FunFam" id="3.40.50.2300:FF:000214">
    <property type="entry name" value="Two-component response regulator-like PRR37"/>
    <property type="match status" value="1"/>
</dbReference>
<dbReference type="InterPro" id="IPR001789">
    <property type="entry name" value="Sig_transdc_resp-reg_receiver"/>
</dbReference>
<feature type="compositionally biased region" description="Low complexity" evidence="10">
    <location>
        <begin position="661"/>
        <end position="691"/>
    </location>
</feature>
<keyword evidence="6" id="KW-0804">Transcription</keyword>
<feature type="region of interest" description="Disordered" evidence="10">
    <location>
        <begin position="621"/>
        <end position="788"/>
    </location>
</feature>
<evidence type="ECO:0008006" key="15">
    <source>
        <dbReference type="Google" id="ProtNLM"/>
    </source>
</evidence>
<protein>
    <recommendedName>
        <fullName evidence="15">CCT domain-containing protein</fullName>
    </recommendedName>
</protein>
<evidence type="ECO:0000256" key="7">
    <source>
        <dbReference type="ARBA" id="ARBA00023242"/>
    </source>
</evidence>
<comment type="subcellular location">
    <subcellularLocation>
        <location evidence="1 9">Nucleus</location>
    </subcellularLocation>
</comment>
<evidence type="ECO:0000256" key="10">
    <source>
        <dbReference type="SAM" id="MobiDB-lite"/>
    </source>
</evidence>
<feature type="compositionally biased region" description="Basic and acidic residues" evidence="10">
    <location>
        <begin position="723"/>
        <end position="733"/>
    </location>
</feature>
<feature type="compositionally biased region" description="Basic and acidic residues" evidence="10">
    <location>
        <begin position="632"/>
        <end position="643"/>
    </location>
</feature>
<accession>A0A1R3HQB1</accession>
<dbReference type="InterPro" id="IPR045279">
    <property type="entry name" value="ARR-like"/>
</dbReference>
<dbReference type="PROSITE" id="PS51017">
    <property type="entry name" value="CCT"/>
    <property type="match status" value="1"/>
</dbReference>
<comment type="caution">
    <text evidence="13">The sequence shown here is derived from an EMBL/GenBank/DDBJ whole genome shotgun (WGS) entry which is preliminary data.</text>
</comment>
<feature type="domain" description="CCT" evidence="12">
    <location>
        <begin position="730"/>
        <end position="772"/>
    </location>
</feature>
<evidence type="ECO:0000259" key="12">
    <source>
        <dbReference type="PROSITE" id="PS51017"/>
    </source>
</evidence>
<feature type="domain" description="Response regulatory" evidence="11">
    <location>
        <begin position="89"/>
        <end position="207"/>
    </location>
</feature>
<comment type="similarity">
    <text evidence="2">Belongs to the ARR-like family.</text>
</comment>
<evidence type="ECO:0000313" key="13">
    <source>
        <dbReference type="EMBL" id="OMO72607.1"/>
    </source>
</evidence>
<dbReference type="CDD" id="cd17582">
    <property type="entry name" value="psREC_PRR"/>
    <property type="match status" value="1"/>
</dbReference>
<dbReference type="AlphaFoldDB" id="A0A1R3HQB1"/>
<evidence type="ECO:0000313" key="14">
    <source>
        <dbReference type="Proteomes" id="UP000188268"/>
    </source>
</evidence>
<dbReference type="OMA" id="PPNQCSN"/>
<feature type="compositionally biased region" description="Low complexity" evidence="10">
    <location>
        <begin position="212"/>
        <end position="221"/>
    </location>
</feature>
<evidence type="ECO:0000259" key="11">
    <source>
        <dbReference type="PROSITE" id="PS50110"/>
    </source>
</evidence>
<dbReference type="PANTHER" id="PTHR43874">
    <property type="entry name" value="TWO-COMPONENT RESPONSE REGULATOR"/>
    <property type="match status" value="1"/>
</dbReference>
<evidence type="ECO:0000256" key="1">
    <source>
        <dbReference type="ARBA" id="ARBA00004123"/>
    </source>
</evidence>
<feature type="compositionally biased region" description="Gly residues" evidence="10">
    <location>
        <begin position="704"/>
        <end position="718"/>
    </location>
</feature>
<dbReference type="GO" id="GO:0003677">
    <property type="term" value="F:DNA binding"/>
    <property type="evidence" value="ECO:0007669"/>
    <property type="project" value="EnsemblPlants"/>
</dbReference>
<evidence type="ECO:0000256" key="3">
    <source>
        <dbReference type="ARBA" id="ARBA00023012"/>
    </source>
</evidence>
<dbReference type="InterPro" id="IPR010402">
    <property type="entry name" value="CCT_domain"/>
</dbReference>
<evidence type="ECO:0000256" key="8">
    <source>
        <dbReference type="PROSITE-ProRule" id="PRU00169"/>
    </source>
</evidence>
<dbReference type="Proteomes" id="UP000188268">
    <property type="component" value="Unassembled WGS sequence"/>
</dbReference>
<keyword evidence="14" id="KW-1185">Reference proteome</keyword>
<keyword evidence="7 9" id="KW-0539">Nucleus</keyword>
<dbReference type="Pfam" id="PF00072">
    <property type="entry name" value="Response_reg"/>
    <property type="match status" value="1"/>
</dbReference>
<dbReference type="Gene3D" id="3.40.50.2300">
    <property type="match status" value="1"/>
</dbReference>
<dbReference type="GO" id="GO:0009736">
    <property type="term" value="P:cytokinin-activated signaling pathway"/>
    <property type="evidence" value="ECO:0007669"/>
    <property type="project" value="InterPro"/>
</dbReference>
<evidence type="ECO:0000256" key="2">
    <source>
        <dbReference type="ARBA" id="ARBA00010330"/>
    </source>
</evidence>
<proteinExistence type="inferred from homology"/>
<dbReference type="GO" id="GO:0005634">
    <property type="term" value="C:nucleus"/>
    <property type="evidence" value="ECO:0007669"/>
    <property type="project" value="UniProtKB-SubCell"/>
</dbReference>
<feature type="compositionally biased region" description="Basic residues" evidence="10">
    <location>
        <begin position="737"/>
        <end position="756"/>
    </location>
</feature>
<dbReference type="OrthoDB" id="60033at2759"/>
<feature type="region of interest" description="Disordered" evidence="10">
    <location>
        <begin position="389"/>
        <end position="414"/>
    </location>
</feature>
<dbReference type="Pfam" id="PF06203">
    <property type="entry name" value="CCT"/>
    <property type="match status" value="1"/>
</dbReference>
<keyword evidence="3" id="KW-0902">Two-component regulatory system</keyword>
<dbReference type="GO" id="GO:0010017">
    <property type="term" value="P:red or far-red light signaling pathway"/>
    <property type="evidence" value="ECO:0007669"/>
    <property type="project" value="EnsemblPlants"/>
</dbReference>
<feature type="compositionally biased region" description="Polar residues" evidence="10">
    <location>
        <begin position="389"/>
        <end position="409"/>
    </location>
</feature>
<dbReference type="PROSITE" id="PS50110">
    <property type="entry name" value="RESPONSE_REGULATORY"/>
    <property type="match status" value="1"/>
</dbReference>
<feature type="compositionally biased region" description="Basic and acidic residues" evidence="10">
    <location>
        <begin position="9"/>
        <end position="21"/>
    </location>
</feature>
<comment type="caution">
    <text evidence="8">Lacks conserved residue(s) required for the propagation of feature annotation.</text>
</comment>
<evidence type="ECO:0000256" key="5">
    <source>
        <dbReference type="ARBA" id="ARBA00023108"/>
    </source>
</evidence>
<reference evidence="13 14" key="1">
    <citation type="submission" date="2013-09" db="EMBL/GenBank/DDBJ databases">
        <title>Corchorus capsularis genome sequencing.</title>
        <authorList>
            <person name="Alam M."/>
            <person name="Haque M.S."/>
            <person name="Islam M.S."/>
            <person name="Emdad E.M."/>
            <person name="Islam M.M."/>
            <person name="Ahmed B."/>
            <person name="Halim A."/>
            <person name="Hossen Q.M.M."/>
            <person name="Hossain M.Z."/>
            <person name="Ahmed R."/>
            <person name="Khan M.M."/>
            <person name="Islam R."/>
            <person name="Rashid M.M."/>
            <person name="Khan S.A."/>
            <person name="Rahman M.S."/>
            <person name="Alam M."/>
        </authorList>
    </citation>
    <scope>NUCLEOTIDE SEQUENCE [LARGE SCALE GENOMIC DNA]</scope>
    <source>
        <strain evidence="14">cv. CVL-1</strain>
        <tissue evidence="13">Whole seedling</tissue>
    </source>
</reference>